<gene>
    <name evidence="2" type="ORF">Tco_1121582</name>
</gene>
<feature type="compositionally biased region" description="Basic and acidic residues" evidence="1">
    <location>
        <begin position="37"/>
        <end position="46"/>
    </location>
</feature>
<dbReference type="Proteomes" id="UP001151760">
    <property type="component" value="Unassembled WGS sequence"/>
</dbReference>
<protein>
    <submittedName>
        <fullName evidence="2">Uncharacterized protein</fullName>
    </submittedName>
</protein>
<dbReference type="EMBL" id="BQNB010021321">
    <property type="protein sequence ID" value="GJU05152.1"/>
    <property type="molecule type" value="Genomic_DNA"/>
</dbReference>
<name>A0ABQ5IY62_9ASTR</name>
<evidence type="ECO:0000313" key="3">
    <source>
        <dbReference type="Proteomes" id="UP001151760"/>
    </source>
</evidence>
<sequence>MWPAPGKPQKMEPEVHWENFTPCVLEGNIPNNQNGLDIRRPGEDPKRIRRRPGRDPEEDPEEDPGRRP</sequence>
<evidence type="ECO:0000313" key="2">
    <source>
        <dbReference type="EMBL" id="GJU05152.1"/>
    </source>
</evidence>
<evidence type="ECO:0000256" key="1">
    <source>
        <dbReference type="SAM" id="MobiDB-lite"/>
    </source>
</evidence>
<feature type="region of interest" description="Disordered" evidence="1">
    <location>
        <begin position="26"/>
        <end position="68"/>
    </location>
</feature>
<accession>A0ABQ5IY62</accession>
<organism evidence="2 3">
    <name type="scientific">Tanacetum coccineum</name>
    <dbReference type="NCBI Taxonomy" id="301880"/>
    <lineage>
        <taxon>Eukaryota</taxon>
        <taxon>Viridiplantae</taxon>
        <taxon>Streptophyta</taxon>
        <taxon>Embryophyta</taxon>
        <taxon>Tracheophyta</taxon>
        <taxon>Spermatophyta</taxon>
        <taxon>Magnoliopsida</taxon>
        <taxon>eudicotyledons</taxon>
        <taxon>Gunneridae</taxon>
        <taxon>Pentapetalae</taxon>
        <taxon>asterids</taxon>
        <taxon>campanulids</taxon>
        <taxon>Asterales</taxon>
        <taxon>Asteraceae</taxon>
        <taxon>Asteroideae</taxon>
        <taxon>Anthemideae</taxon>
        <taxon>Anthemidinae</taxon>
        <taxon>Tanacetum</taxon>
    </lineage>
</organism>
<proteinExistence type="predicted"/>
<keyword evidence="3" id="KW-1185">Reference proteome</keyword>
<reference evidence="2" key="2">
    <citation type="submission" date="2022-01" db="EMBL/GenBank/DDBJ databases">
        <authorList>
            <person name="Yamashiro T."/>
            <person name="Shiraishi A."/>
            <person name="Satake H."/>
            <person name="Nakayama K."/>
        </authorList>
    </citation>
    <scope>NUCLEOTIDE SEQUENCE</scope>
</reference>
<comment type="caution">
    <text evidence="2">The sequence shown here is derived from an EMBL/GenBank/DDBJ whole genome shotgun (WGS) entry which is preliminary data.</text>
</comment>
<reference evidence="2" key="1">
    <citation type="journal article" date="2022" name="Int. J. Mol. Sci.">
        <title>Draft Genome of Tanacetum Coccineum: Genomic Comparison of Closely Related Tanacetum-Family Plants.</title>
        <authorList>
            <person name="Yamashiro T."/>
            <person name="Shiraishi A."/>
            <person name="Nakayama K."/>
            <person name="Satake H."/>
        </authorList>
    </citation>
    <scope>NUCLEOTIDE SEQUENCE</scope>
</reference>